<protein>
    <submittedName>
        <fullName evidence="3">Uncharacterized protein</fullName>
    </submittedName>
</protein>
<evidence type="ECO:0000313" key="4">
    <source>
        <dbReference type="Proteomes" id="UP001210925"/>
    </source>
</evidence>
<keyword evidence="4" id="KW-1185">Reference proteome</keyword>
<dbReference type="InterPro" id="IPR015943">
    <property type="entry name" value="WD40/YVTN_repeat-like_dom_sf"/>
</dbReference>
<dbReference type="Proteomes" id="UP001210925">
    <property type="component" value="Unassembled WGS sequence"/>
</dbReference>
<name>A0AAD5UKG5_9FUNG</name>
<evidence type="ECO:0000313" key="3">
    <source>
        <dbReference type="EMBL" id="KAJ3257699.1"/>
    </source>
</evidence>
<gene>
    <name evidence="3" type="ORF">HK103_004326</name>
</gene>
<dbReference type="PANTHER" id="PTHR19848:SF8">
    <property type="entry name" value="F-BOX AND WD REPEAT DOMAIN CONTAINING 7"/>
    <property type="match status" value="1"/>
</dbReference>
<keyword evidence="1" id="KW-0853">WD repeat</keyword>
<dbReference type="AlphaFoldDB" id="A0AAD5UKG5"/>
<reference evidence="3" key="1">
    <citation type="submission" date="2020-05" db="EMBL/GenBank/DDBJ databases">
        <title>Phylogenomic resolution of chytrid fungi.</title>
        <authorList>
            <person name="Stajich J.E."/>
            <person name="Amses K."/>
            <person name="Simmons R."/>
            <person name="Seto K."/>
            <person name="Myers J."/>
            <person name="Bonds A."/>
            <person name="Quandt C.A."/>
            <person name="Barry K."/>
            <person name="Liu P."/>
            <person name="Grigoriev I."/>
            <person name="Longcore J.E."/>
            <person name="James T.Y."/>
        </authorList>
    </citation>
    <scope>NUCLEOTIDE SEQUENCE</scope>
    <source>
        <strain evidence="3">PLAUS21</strain>
    </source>
</reference>
<accession>A0AAD5UKG5</accession>
<proteinExistence type="predicted"/>
<dbReference type="InterPro" id="IPR036322">
    <property type="entry name" value="WD40_repeat_dom_sf"/>
</dbReference>
<dbReference type="EMBL" id="JADGKB010000035">
    <property type="protein sequence ID" value="KAJ3257699.1"/>
    <property type="molecule type" value="Genomic_DNA"/>
</dbReference>
<dbReference type="Gene3D" id="2.130.10.10">
    <property type="entry name" value="YVTN repeat-like/Quinoprotein amine dehydrogenase"/>
    <property type="match status" value="1"/>
</dbReference>
<sequence>MFWKKLCMKECGLNQLLMHNSWKDLYRTQRAFFTMDYKFVSSSESFTIRDSLDTSVPQTQGTPLFVWPSEQMFWYKVAIDGNVICWIDITTFPILKINVGFIDQLPNDPEIVIRCERELEGHEHSIGLLLTNGQSRLLSFDNQSDICIWDLKTFERSGYIQAAPLLQEIVSMNVQGERLVVGGENGRIVVYDINTCNSIFMLQTKYEDFKALNVGIWNDLLVYGMGNGKFVSYDLKTKTEGIVLDIADVEVDSDPEQTPRQLIEDDELPEVTEEEDVDDNHLPMDVPGITPEFLAQVQNVHVGFVPRTLALNGHILITNSKGGNKIVLWDINNGKFIADLSEHKSAAQYSLSIPPNQDLSLAELSRDGTLIYSTVQEEDFFSRLLVWDFKTGKREVGCFKIYLECLASEYKIETWLAVANN</sequence>
<evidence type="ECO:0000256" key="2">
    <source>
        <dbReference type="ARBA" id="ARBA00022737"/>
    </source>
</evidence>
<dbReference type="PANTHER" id="PTHR19848">
    <property type="entry name" value="WD40 REPEAT PROTEIN"/>
    <property type="match status" value="1"/>
</dbReference>
<evidence type="ECO:0000256" key="1">
    <source>
        <dbReference type="ARBA" id="ARBA00022574"/>
    </source>
</evidence>
<comment type="caution">
    <text evidence="3">The sequence shown here is derived from an EMBL/GenBank/DDBJ whole genome shotgun (WGS) entry which is preliminary data.</text>
</comment>
<keyword evidence="2" id="KW-0677">Repeat</keyword>
<organism evidence="3 4">
    <name type="scientific">Boothiomyces macroporosus</name>
    <dbReference type="NCBI Taxonomy" id="261099"/>
    <lineage>
        <taxon>Eukaryota</taxon>
        <taxon>Fungi</taxon>
        <taxon>Fungi incertae sedis</taxon>
        <taxon>Chytridiomycota</taxon>
        <taxon>Chytridiomycota incertae sedis</taxon>
        <taxon>Chytridiomycetes</taxon>
        <taxon>Rhizophydiales</taxon>
        <taxon>Terramycetaceae</taxon>
        <taxon>Boothiomyces</taxon>
    </lineage>
</organism>
<dbReference type="SUPFAM" id="SSF50978">
    <property type="entry name" value="WD40 repeat-like"/>
    <property type="match status" value="1"/>
</dbReference>